<dbReference type="PANTHER" id="PTHR35861">
    <property type="match status" value="1"/>
</dbReference>
<accession>A0ABW3Q212</accession>
<sequence>MSLNHGVRAKETFSQGKTRVEQTNTLPVYFGTAPIHLITDPESAVNKVILATNLDDFKRKFGYSEDWASFTLCEAAYAHFVENEQSPIAFVNVLDPSTDKEAVSAAAVSLFEGMYIIERSGVLKSSVTVSSEDGSTSYVLNQDYTLTFNDEGYLVLSIIAGGSIAGNSVQLGYDVLDPSLITASRIIGGTDIETGERTGLELIEEVFLSTYLVPNLIVAPGFSDQPEIAAIMEAKAESINGLFEAYAVTDLDASQKYMSIAQWKEDNDYNGYLQINTYPMIKNGDRMYHLSTHVTATMLATDSQNNGVPYQSPSNQAMTGDAMVYKDGSPARIPYDQANVLNANGIVTALNWQGQFNVWGNYTGAYPSYEDAQRTFIPVRRMFSYVKNNLVLRHWRKVDNPLSRRLIESNVDDTNIWINGLVASGYLLGGRVEFNASDNPTEQLESGKTVYRIFITPPGPAQEIEYIAAYDASYLASLTAA</sequence>
<keyword evidence="2" id="KW-1185">Reference proteome</keyword>
<dbReference type="Proteomes" id="UP001597169">
    <property type="component" value="Unassembled WGS sequence"/>
</dbReference>
<dbReference type="RefSeq" id="WP_251583516.1">
    <property type="nucleotide sequence ID" value="NZ_JBHTKX010000001.1"/>
</dbReference>
<dbReference type="EMBL" id="JBHTKX010000001">
    <property type="protein sequence ID" value="MFD1128265.1"/>
    <property type="molecule type" value="Genomic_DNA"/>
</dbReference>
<name>A0ABW3Q212_9BACL</name>
<reference evidence="2" key="1">
    <citation type="journal article" date="2019" name="Int. J. Syst. Evol. Microbiol.">
        <title>The Global Catalogue of Microorganisms (GCM) 10K type strain sequencing project: providing services to taxonomists for standard genome sequencing and annotation.</title>
        <authorList>
            <consortium name="The Broad Institute Genomics Platform"/>
            <consortium name="The Broad Institute Genome Sequencing Center for Infectious Disease"/>
            <person name="Wu L."/>
            <person name="Ma J."/>
        </authorList>
    </citation>
    <scope>NUCLEOTIDE SEQUENCE [LARGE SCALE GENOMIC DNA]</scope>
    <source>
        <strain evidence="2">CCUG 53519</strain>
    </source>
</reference>
<gene>
    <name evidence="1" type="ORF">ACFQ3J_08780</name>
</gene>
<organism evidence="1 2">
    <name type="scientific">Paenibacillus provencensis</name>
    <dbReference type="NCBI Taxonomy" id="441151"/>
    <lineage>
        <taxon>Bacteria</taxon>
        <taxon>Bacillati</taxon>
        <taxon>Bacillota</taxon>
        <taxon>Bacilli</taxon>
        <taxon>Bacillales</taxon>
        <taxon>Paenibacillaceae</taxon>
        <taxon>Paenibacillus</taxon>
    </lineage>
</organism>
<evidence type="ECO:0000313" key="1">
    <source>
        <dbReference type="EMBL" id="MFD1128265.1"/>
    </source>
</evidence>
<dbReference type="InterPro" id="IPR052042">
    <property type="entry name" value="Tail_sheath_structural"/>
</dbReference>
<dbReference type="PANTHER" id="PTHR35861:SF2">
    <property type="entry name" value="FELS-2 PROPHAGE PROTEIN"/>
    <property type="match status" value="1"/>
</dbReference>
<proteinExistence type="predicted"/>
<comment type="caution">
    <text evidence="1">The sequence shown here is derived from an EMBL/GenBank/DDBJ whole genome shotgun (WGS) entry which is preliminary data.</text>
</comment>
<protein>
    <submittedName>
        <fullName evidence="1">Phage tail sheath family protein</fullName>
    </submittedName>
</protein>
<evidence type="ECO:0000313" key="2">
    <source>
        <dbReference type="Proteomes" id="UP001597169"/>
    </source>
</evidence>